<dbReference type="RefSeq" id="WP_182614069.1">
    <property type="nucleotide sequence ID" value="NZ_BAAATF010000012.1"/>
</dbReference>
<sequence>MTHVVVLSPEEAIALVRPRKSLPSFVSELTCDDGVIAVTADLRRLAYAPLPVKIAAKAVPVMHASARITSVWQNIAVLKVEADAAGLPATKLLPLASGTIEKMARKSGLPENAVQLRKDGTVSLDLLALMRGQFTEVTDFRFEGGKVVVEGVPAQA</sequence>
<keyword evidence="2" id="KW-1185">Reference proteome</keyword>
<dbReference type="Proteomes" id="UP000540568">
    <property type="component" value="Unassembled WGS sequence"/>
</dbReference>
<gene>
    <name evidence="1" type="ORF">FHX71_000263</name>
</gene>
<accession>A0A7W3PC64</accession>
<evidence type="ECO:0000313" key="1">
    <source>
        <dbReference type="EMBL" id="MBA8806321.1"/>
    </source>
</evidence>
<organism evidence="1 2">
    <name type="scientific">Promicromonospora sukumoe</name>
    <dbReference type="NCBI Taxonomy" id="88382"/>
    <lineage>
        <taxon>Bacteria</taxon>
        <taxon>Bacillati</taxon>
        <taxon>Actinomycetota</taxon>
        <taxon>Actinomycetes</taxon>
        <taxon>Micrococcales</taxon>
        <taxon>Promicromonosporaceae</taxon>
        <taxon>Promicromonospora</taxon>
    </lineage>
</organism>
<name>A0A7W3PC64_9MICO</name>
<evidence type="ECO:0000313" key="2">
    <source>
        <dbReference type="Proteomes" id="UP000540568"/>
    </source>
</evidence>
<reference evidence="1 2" key="1">
    <citation type="submission" date="2020-07" db="EMBL/GenBank/DDBJ databases">
        <title>Sequencing the genomes of 1000 actinobacteria strains.</title>
        <authorList>
            <person name="Klenk H.-P."/>
        </authorList>
    </citation>
    <scope>NUCLEOTIDE SEQUENCE [LARGE SCALE GENOMIC DNA]</scope>
    <source>
        <strain evidence="1 2">DSM 44121</strain>
    </source>
</reference>
<proteinExistence type="predicted"/>
<protein>
    <submittedName>
        <fullName evidence="1">Uncharacterized protein</fullName>
    </submittedName>
</protein>
<dbReference type="AlphaFoldDB" id="A0A7W3PC64"/>
<comment type="caution">
    <text evidence="1">The sequence shown here is derived from an EMBL/GenBank/DDBJ whole genome shotgun (WGS) entry which is preliminary data.</text>
</comment>
<dbReference type="EMBL" id="JACGWV010000001">
    <property type="protein sequence ID" value="MBA8806321.1"/>
    <property type="molecule type" value="Genomic_DNA"/>
</dbReference>